<dbReference type="Pfam" id="PF12796">
    <property type="entry name" value="Ank_2"/>
    <property type="match status" value="1"/>
</dbReference>
<evidence type="ECO:0000256" key="5">
    <source>
        <dbReference type="ARBA" id="ARBA00022753"/>
    </source>
</evidence>
<dbReference type="InterPro" id="IPR021832">
    <property type="entry name" value="ANKRD13"/>
</dbReference>
<dbReference type="GO" id="GO:0140036">
    <property type="term" value="F:ubiquitin-modified protein reader activity"/>
    <property type="evidence" value="ECO:0007669"/>
    <property type="project" value="UniProtKB-ARBA"/>
</dbReference>
<feature type="repeat" description="ANK" evidence="8">
    <location>
        <begin position="173"/>
        <end position="205"/>
    </location>
</feature>
<evidence type="ECO:0000256" key="4">
    <source>
        <dbReference type="ARBA" id="ARBA00022737"/>
    </source>
</evidence>
<comment type="caution">
    <text evidence="12">The sequence shown here is derived from an EMBL/GenBank/DDBJ whole genome shotgun (WGS) entry which is preliminary data.</text>
</comment>
<dbReference type="Pfam" id="PF11904">
    <property type="entry name" value="ANKRD13_C"/>
    <property type="match status" value="1"/>
</dbReference>
<accession>A0A6A4S6C7</accession>
<dbReference type="AlphaFoldDB" id="A0A6A4S6C7"/>
<dbReference type="GO" id="GO:0002091">
    <property type="term" value="P:negative regulation of receptor internalization"/>
    <property type="evidence" value="ECO:0007669"/>
    <property type="project" value="UniProtKB-ARBA"/>
</dbReference>
<keyword evidence="9" id="KW-0175">Coiled coil</keyword>
<dbReference type="SMART" id="SM00248">
    <property type="entry name" value="ANK"/>
    <property type="match status" value="2"/>
</dbReference>
<feature type="region of interest" description="Disordered" evidence="10">
    <location>
        <begin position="694"/>
        <end position="736"/>
    </location>
</feature>
<dbReference type="InterPro" id="IPR055285">
    <property type="entry name" value="ANKRD13_C"/>
</dbReference>
<feature type="compositionally biased region" description="Acidic residues" evidence="10">
    <location>
        <begin position="78"/>
        <end position="87"/>
    </location>
</feature>
<dbReference type="Gene3D" id="1.25.40.20">
    <property type="entry name" value="Ankyrin repeat-containing domain"/>
    <property type="match status" value="1"/>
</dbReference>
<dbReference type="SUPFAM" id="SSF48403">
    <property type="entry name" value="Ankyrin repeat"/>
    <property type="match status" value="1"/>
</dbReference>
<feature type="coiled-coil region" evidence="9">
    <location>
        <begin position="736"/>
        <end position="770"/>
    </location>
</feature>
<name>A0A6A4S6C7_SCOMX</name>
<reference evidence="12 13" key="1">
    <citation type="submission" date="2019-06" db="EMBL/GenBank/DDBJ databases">
        <title>Draft genomes of female and male turbot (Scophthalmus maximus).</title>
        <authorList>
            <person name="Xu H."/>
            <person name="Xu X.-W."/>
            <person name="Shao C."/>
            <person name="Chen S."/>
        </authorList>
    </citation>
    <scope>NUCLEOTIDE SEQUENCE [LARGE SCALE GENOMIC DNA]</scope>
    <source>
        <strain evidence="12">Ysfricsl-2016a</strain>
        <tissue evidence="12">Blood</tissue>
    </source>
</reference>
<dbReference type="GO" id="GO:0005768">
    <property type="term" value="C:endosome"/>
    <property type="evidence" value="ECO:0007669"/>
    <property type="project" value="UniProtKB-SubCell"/>
</dbReference>
<organism evidence="12 13">
    <name type="scientific">Scophthalmus maximus</name>
    <name type="common">Turbot</name>
    <name type="synonym">Psetta maxima</name>
    <dbReference type="NCBI Taxonomy" id="52904"/>
    <lineage>
        <taxon>Eukaryota</taxon>
        <taxon>Metazoa</taxon>
        <taxon>Chordata</taxon>
        <taxon>Craniata</taxon>
        <taxon>Vertebrata</taxon>
        <taxon>Euteleostomi</taxon>
        <taxon>Actinopterygii</taxon>
        <taxon>Neopterygii</taxon>
        <taxon>Teleostei</taxon>
        <taxon>Neoteleostei</taxon>
        <taxon>Acanthomorphata</taxon>
        <taxon>Carangaria</taxon>
        <taxon>Pleuronectiformes</taxon>
        <taxon>Pleuronectoidei</taxon>
        <taxon>Scophthalmidae</taxon>
        <taxon>Scophthalmus</taxon>
    </lineage>
</organism>
<evidence type="ECO:0000256" key="1">
    <source>
        <dbReference type="ARBA" id="ARBA00004177"/>
    </source>
</evidence>
<gene>
    <name evidence="12" type="ORF">F2P81_017497</name>
</gene>
<evidence type="ECO:0000256" key="7">
    <source>
        <dbReference type="ARBA" id="ARBA00024956"/>
    </source>
</evidence>
<evidence type="ECO:0000256" key="9">
    <source>
        <dbReference type="SAM" id="Coils"/>
    </source>
</evidence>
<dbReference type="FunFam" id="1.25.40.20:FF:000057">
    <property type="entry name" value="Ankyrin repeat domain-containing protein 13B"/>
    <property type="match status" value="1"/>
</dbReference>
<proteinExistence type="predicted"/>
<keyword evidence="4" id="KW-0677">Repeat</keyword>
<dbReference type="PROSITE" id="PS50088">
    <property type="entry name" value="ANK_REPEAT"/>
    <property type="match status" value="1"/>
</dbReference>
<evidence type="ECO:0000313" key="12">
    <source>
        <dbReference type="EMBL" id="KAF0030766.1"/>
    </source>
</evidence>
<feature type="compositionally biased region" description="Low complexity" evidence="10">
    <location>
        <begin position="615"/>
        <end position="632"/>
    </location>
</feature>
<evidence type="ECO:0000256" key="2">
    <source>
        <dbReference type="ARBA" id="ARBA00004236"/>
    </source>
</evidence>
<dbReference type="PROSITE" id="PS50297">
    <property type="entry name" value="ANK_REP_REGION"/>
    <property type="match status" value="1"/>
</dbReference>
<dbReference type="PANTHER" id="PTHR12447">
    <property type="entry name" value="ANKYRIN REPEAT DOMAIN-CONTAINING PROTEIN 13"/>
    <property type="match status" value="1"/>
</dbReference>
<feature type="region of interest" description="Disordered" evidence="10">
    <location>
        <begin position="68"/>
        <end position="107"/>
    </location>
</feature>
<evidence type="ECO:0000256" key="3">
    <source>
        <dbReference type="ARBA" id="ARBA00022475"/>
    </source>
</evidence>
<feature type="domain" description="Ankyrin repeat" evidence="11">
    <location>
        <begin position="289"/>
        <end position="611"/>
    </location>
</feature>
<evidence type="ECO:0000256" key="10">
    <source>
        <dbReference type="SAM" id="MobiDB-lite"/>
    </source>
</evidence>
<sequence length="775" mass="85037">MMWLCSPFPPRSEANPTDRRPPSNDAAPESPEAGWCGRLSPGQLTVGFPHDSGLAACAHISMQLVNASSRSHHRMGGGEEEEEEEEDSVARGDSEVEASGGGSGAAKCAICDSTVKREEAGEANYDPRMISAKKTPEKSRYPVHYLVWHNKHRQLEKELAANEQTDLESLDPRGRTPLHLAVTLGHLECTRVLLQNGADVSKENRNGWTVLQEAVSTRDPELVRLVLRYRDYQRTAKRLAGIPVLLEQLRQAQDFYVEMKWEFTSWVPLVSRICPSDTYRVWKSGQCLRVDTTLMGFEQMTWQRGNRSFIFRGQDSSAEVMEVDHDRQVVFCETLCVSSLASLSPGRGNGAACSSTDAGLGLLGAVQPSDEQVAGRLSAPVVTTQLDTRNIAFERNKTGILGWRSEKTEAVNGYEAKVYAASNVELITRTRTDHLSDQNKNKTKGGKTPLQNFLGIAEQHMGPNNGALVTQMSSPAVTNPAALTAEEYFNPGLSPTQRDIGHACQLTTKTQRFKAKLWLCESHPLSLAEQVAPIIDLMAISNALFAKLRDFITLRLPPGFPVKIEIPLYHILNARITFSNLNGCEEGTTGGRVDNDGVGGGGVEGDGQRDALPRTDTPSPGSDSSSVSSSSSTKDDITGQVGCDTSKRHFNKLSNAAGSSGYDHSFMRSIRSCILGGHLALVTIWEALTNSKPGTHPLSCDPSRLDRTPQHKPRPPSSLSSTPSKKPPPTTPCSYNEQLRIAMEISAREQEEAELRRRRDEEELQRIIQLSLMDK</sequence>
<evidence type="ECO:0000256" key="8">
    <source>
        <dbReference type="PROSITE-ProRule" id="PRU00023"/>
    </source>
</evidence>
<dbReference type="Proteomes" id="UP000438429">
    <property type="component" value="Unassembled WGS sequence"/>
</dbReference>
<dbReference type="PANTHER" id="PTHR12447:SF3">
    <property type="entry name" value="ANKYRIN REPEAT DOMAIN-CONTAINING PROTEIN 13B"/>
    <property type="match status" value="1"/>
</dbReference>
<feature type="region of interest" description="Disordered" evidence="10">
    <location>
        <begin position="589"/>
        <end position="645"/>
    </location>
</feature>
<feature type="region of interest" description="Disordered" evidence="10">
    <location>
        <begin position="1"/>
        <end position="38"/>
    </location>
</feature>
<keyword evidence="5" id="KW-0967">Endosome</keyword>
<keyword evidence="8" id="KW-0040">ANK repeat</keyword>
<keyword evidence="3" id="KW-1003">Cell membrane</keyword>
<evidence type="ECO:0000256" key="6">
    <source>
        <dbReference type="ARBA" id="ARBA00023136"/>
    </source>
</evidence>
<evidence type="ECO:0000259" key="11">
    <source>
        <dbReference type="Pfam" id="PF11904"/>
    </source>
</evidence>
<dbReference type="GO" id="GO:0005886">
    <property type="term" value="C:plasma membrane"/>
    <property type="evidence" value="ECO:0007669"/>
    <property type="project" value="UniProtKB-SubCell"/>
</dbReference>
<dbReference type="EMBL" id="VEVO01000015">
    <property type="protein sequence ID" value="KAF0030766.1"/>
    <property type="molecule type" value="Genomic_DNA"/>
</dbReference>
<dbReference type="GO" id="GO:0048471">
    <property type="term" value="C:perinuclear region of cytoplasm"/>
    <property type="evidence" value="ECO:0007669"/>
    <property type="project" value="UniProtKB-ARBA"/>
</dbReference>
<evidence type="ECO:0000313" key="13">
    <source>
        <dbReference type="Proteomes" id="UP000438429"/>
    </source>
</evidence>
<keyword evidence="6" id="KW-0472">Membrane</keyword>
<dbReference type="InterPro" id="IPR002110">
    <property type="entry name" value="Ankyrin_rpt"/>
</dbReference>
<comment type="function">
    <text evidence="7">Ubiquitin-binding protein that specifically recognizes and binds 'Lys-63'-linked ubiquitin. Does not bind 'Lys-48'-linked ubiquitin. Positively regulates the internalization of ligand-activated EGFR by binding to the Ub moiety of ubiquitinated EGFR at the cell membrane.</text>
</comment>
<protein>
    <recommendedName>
        <fullName evidence="11">Ankyrin repeat domain-containing protein</fullName>
    </recommendedName>
</protein>
<dbReference type="InterPro" id="IPR036770">
    <property type="entry name" value="Ankyrin_rpt-contain_sf"/>
</dbReference>
<comment type="subcellular location">
    <subcellularLocation>
        <location evidence="2">Cell membrane</location>
    </subcellularLocation>
    <subcellularLocation>
        <location evidence="1">Endosome</location>
    </subcellularLocation>
</comment>